<organism evidence="5 6">
    <name type="scientific">Pseudonocardia eucalypti</name>
    <dbReference type="NCBI Taxonomy" id="648755"/>
    <lineage>
        <taxon>Bacteria</taxon>
        <taxon>Bacillati</taxon>
        <taxon>Actinomycetota</taxon>
        <taxon>Actinomycetes</taxon>
        <taxon>Pseudonocardiales</taxon>
        <taxon>Pseudonocardiaceae</taxon>
        <taxon>Pseudonocardia</taxon>
    </lineage>
</organism>
<evidence type="ECO:0000259" key="4">
    <source>
        <dbReference type="Pfam" id="PF11887"/>
    </source>
</evidence>
<feature type="domain" description="Mce/MlaD" evidence="3">
    <location>
        <begin position="36"/>
        <end position="113"/>
    </location>
</feature>
<dbReference type="InterPro" id="IPR003399">
    <property type="entry name" value="Mce/MlaD"/>
</dbReference>
<protein>
    <submittedName>
        <fullName evidence="5">MCE family protein</fullName>
    </submittedName>
</protein>
<feature type="chain" id="PRO_5047399486" evidence="2">
    <location>
        <begin position="24"/>
        <end position="375"/>
    </location>
</feature>
<comment type="caution">
    <text evidence="5">The sequence shown here is derived from an EMBL/GenBank/DDBJ whole genome shotgun (WGS) entry which is preliminary data.</text>
</comment>
<accession>A0ABP9QYE3</accession>
<name>A0ABP9QYE3_9PSEU</name>
<dbReference type="RefSeq" id="WP_185063439.1">
    <property type="nucleotide sequence ID" value="NZ_BAABJP010000043.1"/>
</dbReference>
<evidence type="ECO:0000313" key="6">
    <source>
        <dbReference type="Proteomes" id="UP001428817"/>
    </source>
</evidence>
<dbReference type="Proteomes" id="UP001428817">
    <property type="component" value="Unassembled WGS sequence"/>
</dbReference>
<dbReference type="PANTHER" id="PTHR33371">
    <property type="entry name" value="INTERMEMBRANE PHOSPHOLIPID TRANSPORT SYSTEM BINDING PROTEIN MLAD-RELATED"/>
    <property type="match status" value="1"/>
</dbReference>
<proteinExistence type="predicted"/>
<evidence type="ECO:0000313" key="5">
    <source>
        <dbReference type="EMBL" id="GAA5169315.1"/>
    </source>
</evidence>
<feature type="signal peptide" evidence="2">
    <location>
        <begin position="1"/>
        <end position="23"/>
    </location>
</feature>
<feature type="region of interest" description="Disordered" evidence="1">
    <location>
        <begin position="345"/>
        <end position="375"/>
    </location>
</feature>
<sequence length="375" mass="39174">MKRALLVVLAFLLTGCGSSGVYGMPLPGGADLGDYPYKVTVEFPDVLDLVPHAAVKVNDVPVGRVDEITLAPDGSAARVVVQVNGNVVLNADTRAELRSASLLGEKFVALVPPPYPASGRLQPGAVIPLSGSKRYPEVEEVFGALSMLLNGGGVGQVRDIVHELNLAAGGNEPQLRDLLTQLGRTTGQLNARRDTIVRSIDAIDRLSASFAQQTNNINTSLDRLEPGLGVLADQRGQLVDALRSLDRLGVVATSTVNRAGDDLVADLRSLEPVLHQLNKAGPDIPNSLQFLLTFPFTDYALKAVGGDYVNVDVLVDLDLSALLGSLLRSSQPFLPIPGTASNPLPGPLGELLPAPKPKAPAGLGGLLGPLGGGDR</sequence>
<evidence type="ECO:0000256" key="1">
    <source>
        <dbReference type="SAM" id="MobiDB-lite"/>
    </source>
</evidence>
<gene>
    <name evidence="5" type="ORF">GCM10023321_64680</name>
</gene>
<reference evidence="6" key="1">
    <citation type="journal article" date="2019" name="Int. J. Syst. Evol. Microbiol.">
        <title>The Global Catalogue of Microorganisms (GCM) 10K type strain sequencing project: providing services to taxonomists for standard genome sequencing and annotation.</title>
        <authorList>
            <consortium name="The Broad Institute Genomics Platform"/>
            <consortium name="The Broad Institute Genome Sequencing Center for Infectious Disease"/>
            <person name="Wu L."/>
            <person name="Ma J."/>
        </authorList>
    </citation>
    <scope>NUCLEOTIDE SEQUENCE [LARGE SCALE GENOMIC DNA]</scope>
    <source>
        <strain evidence="6">JCM 18303</strain>
    </source>
</reference>
<dbReference type="PANTHER" id="PTHR33371:SF15">
    <property type="entry name" value="LIPOPROTEIN LPRN"/>
    <property type="match status" value="1"/>
</dbReference>
<dbReference type="InterPro" id="IPR024516">
    <property type="entry name" value="Mce_C"/>
</dbReference>
<dbReference type="PROSITE" id="PS51257">
    <property type="entry name" value="PROKAR_LIPOPROTEIN"/>
    <property type="match status" value="1"/>
</dbReference>
<evidence type="ECO:0000256" key="2">
    <source>
        <dbReference type="SAM" id="SignalP"/>
    </source>
</evidence>
<feature type="compositionally biased region" description="Gly residues" evidence="1">
    <location>
        <begin position="362"/>
        <end position="375"/>
    </location>
</feature>
<dbReference type="EMBL" id="BAABJP010000043">
    <property type="protein sequence ID" value="GAA5169315.1"/>
    <property type="molecule type" value="Genomic_DNA"/>
</dbReference>
<dbReference type="Pfam" id="PF02470">
    <property type="entry name" value="MlaD"/>
    <property type="match status" value="1"/>
</dbReference>
<keyword evidence="6" id="KW-1185">Reference proteome</keyword>
<keyword evidence="2" id="KW-0732">Signal</keyword>
<dbReference type="Pfam" id="PF11887">
    <property type="entry name" value="Mce4_CUP1"/>
    <property type="match status" value="1"/>
</dbReference>
<feature type="domain" description="Mammalian cell entry C-terminal" evidence="4">
    <location>
        <begin position="119"/>
        <end position="306"/>
    </location>
</feature>
<dbReference type="NCBIfam" id="TIGR00996">
    <property type="entry name" value="Mtu_fam_mce"/>
    <property type="match status" value="1"/>
</dbReference>
<dbReference type="InterPro" id="IPR005693">
    <property type="entry name" value="Mce"/>
</dbReference>
<dbReference type="InterPro" id="IPR052336">
    <property type="entry name" value="MlaD_Phospholipid_Transporter"/>
</dbReference>
<evidence type="ECO:0000259" key="3">
    <source>
        <dbReference type="Pfam" id="PF02470"/>
    </source>
</evidence>